<accession>A0ACB8S583</accession>
<gene>
    <name evidence="1" type="ORF">FA95DRAFT_1485200</name>
</gene>
<reference evidence="1" key="1">
    <citation type="submission" date="2021-02" db="EMBL/GenBank/DDBJ databases">
        <authorList>
            <consortium name="DOE Joint Genome Institute"/>
            <person name="Ahrendt S."/>
            <person name="Looney B.P."/>
            <person name="Miyauchi S."/>
            <person name="Morin E."/>
            <person name="Drula E."/>
            <person name="Courty P.E."/>
            <person name="Chicoki N."/>
            <person name="Fauchery L."/>
            <person name="Kohler A."/>
            <person name="Kuo A."/>
            <person name="Labutti K."/>
            <person name="Pangilinan J."/>
            <person name="Lipzen A."/>
            <person name="Riley R."/>
            <person name="Andreopoulos W."/>
            <person name="He G."/>
            <person name="Johnson J."/>
            <person name="Barry K.W."/>
            <person name="Grigoriev I.V."/>
            <person name="Nagy L."/>
            <person name="Hibbett D."/>
            <person name="Henrissat B."/>
            <person name="Matheny P.B."/>
            <person name="Labbe J."/>
            <person name="Martin F."/>
        </authorList>
    </citation>
    <scope>NUCLEOTIDE SEQUENCE</scope>
    <source>
        <strain evidence="1">FP105234-sp</strain>
    </source>
</reference>
<name>A0ACB8S583_9AGAM</name>
<proteinExistence type="predicted"/>
<organism evidence="1 2">
    <name type="scientific">Auriscalpium vulgare</name>
    <dbReference type="NCBI Taxonomy" id="40419"/>
    <lineage>
        <taxon>Eukaryota</taxon>
        <taxon>Fungi</taxon>
        <taxon>Dikarya</taxon>
        <taxon>Basidiomycota</taxon>
        <taxon>Agaricomycotina</taxon>
        <taxon>Agaricomycetes</taxon>
        <taxon>Russulales</taxon>
        <taxon>Auriscalpiaceae</taxon>
        <taxon>Auriscalpium</taxon>
    </lineage>
</organism>
<evidence type="ECO:0000313" key="2">
    <source>
        <dbReference type="Proteomes" id="UP000814033"/>
    </source>
</evidence>
<protein>
    <submittedName>
        <fullName evidence="1">Uncharacterized protein</fullName>
    </submittedName>
</protein>
<evidence type="ECO:0000313" key="1">
    <source>
        <dbReference type="EMBL" id="KAI0051613.1"/>
    </source>
</evidence>
<dbReference type="EMBL" id="MU275851">
    <property type="protein sequence ID" value="KAI0051613.1"/>
    <property type="molecule type" value="Genomic_DNA"/>
</dbReference>
<sequence>MPTLHTHPRPRFSSTLLSASSHPPPNPDLPPSTLSDHEWDLRTGRAIDHLRTTLPQFFSTGLISHPRPVFNHASRLDALVEDSSESIYSPRIRLSYTPPTALPAPFPRTLHIEGLPLYFASSVFIRHTMNAIYTDLAVSLRSFQIHPSSKATSGTRERSVMIGFGITGRARVGGGQGEWVVTSTYSFHPSTALIHLHIVDSILPAPHDAVFDVLRAALGSLGGGPRPAGAAPGEGCLNLKGR</sequence>
<keyword evidence="2" id="KW-1185">Reference proteome</keyword>
<dbReference type="Proteomes" id="UP000814033">
    <property type="component" value="Unassembled WGS sequence"/>
</dbReference>
<comment type="caution">
    <text evidence="1">The sequence shown here is derived from an EMBL/GenBank/DDBJ whole genome shotgun (WGS) entry which is preliminary data.</text>
</comment>
<reference evidence="1" key="2">
    <citation type="journal article" date="2022" name="New Phytol.">
        <title>Evolutionary transition to the ectomycorrhizal habit in the genomes of a hyperdiverse lineage of mushroom-forming fungi.</title>
        <authorList>
            <person name="Looney B."/>
            <person name="Miyauchi S."/>
            <person name="Morin E."/>
            <person name="Drula E."/>
            <person name="Courty P.E."/>
            <person name="Kohler A."/>
            <person name="Kuo A."/>
            <person name="LaButti K."/>
            <person name="Pangilinan J."/>
            <person name="Lipzen A."/>
            <person name="Riley R."/>
            <person name="Andreopoulos W."/>
            <person name="He G."/>
            <person name="Johnson J."/>
            <person name="Nolan M."/>
            <person name="Tritt A."/>
            <person name="Barry K.W."/>
            <person name="Grigoriev I.V."/>
            <person name="Nagy L.G."/>
            <person name="Hibbett D."/>
            <person name="Henrissat B."/>
            <person name="Matheny P.B."/>
            <person name="Labbe J."/>
            <person name="Martin F.M."/>
        </authorList>
    </citation>
    <scope>NUCLEOTIDE SEQUENCE</scope>
    <source>
        <strain evidence="1">FP105234-sp</strain>
    </source>
</reference>